<accession>A0ABT6M6M4</accession>
<protein>
    <submittedName>
        <fullName evidence="2">Membrane protein</fullName>
    </submittedName>
</protein>
<dbReference type="Proteomes" id="UP001160334">
    <property type="component" value="Unassembled WGS sequence"/>
</dbReference>
<keyword evidence="1" id="KW-0472">Membrane</keyword>
<evidence type="ECO:0000313" key="2">
    <source>
        <dbReference type="EMBL" id="MDH6279554.1"/>
    </source>
</evidence>
<evidence type="ECO:0000313" key="3">
    <source>
        <dbReference type="Proteomes" id="UP001160334"/>
    </source>
</evidence>
<dbReference type="EMBL" id="JARXVC010000002">
    <property type="protein sequence ID" value="MDH6279554.1"/>
    <property type="molecule type" value="Genomic_DNA"/>
</dbReference>
<evidence type="ECO:0000256" key="1">
    <source>
        <dbReference type="SAM" id="Phobius"/>
    </source>
</evidence>
<feature type="transmembrane region" description="Helical" evidence="1">
    <location>
        <begin position="12"/>
        <end position="44"/>
    </location>
</feature>
<keyword evidence="1" id="KW-1133">Transmembrane helix</keyword>
<keyword evidence="1" id="KW-0812">Transmembrane</keyword>
<dbReference type="RefSeq" id="WP_280758954.1">
    <property type="nucleotide sequence ID" value="NZ_JARXVC010000002.1"/>
</dbReference>
<gene>
    <name evidence="2" type="ORF">M2280_000763</name>
</gene>
<name>A0ABT6M6M4_9NOCA</name>
<organism evidence="2 3">
    <name type="scientific">Prescottella agglutinans</name>
    <dbReference type="NCBI Taxonomy" id="1644129"/>
    <lineage>
        <taxon>Bacteria</taxon>
        <taxon>Bacillati</taxon>
        <taxon>Actinomycetota</taxon>
        <taxon>Actinomycetes</taxon>
        <taxon>Mycobacteriales</taxon>
        <taxon>Nocardiaceae</taxon>
        <taxon>Prescottella</taxon>
    </lineage>
</organism>
<sequence length="95" mass="10795">MARRSSSGSVHPFWVIFGVLFVLGLIIKFWWVIVTILVIAGLAYGGVKWWRRHQAREAAAAQERANIAARAEYEHQHYLAGDDIGIYGQYQPPEI</sequence>
<reference evidence="2 3" key="1">
    <citation type="submission" date="2023-04" db="EMBL/GenBank/DDBJ databases">
        <title>Forest soil microbial communities from Buena Vista Peninsula, Colon Province, Panama.</title>
        <authorList>
            <person name="Bouskill N."/>
        </authorList>
    </citation>
    <scope>NUCLEOTIDE SEQUENCE [LARGE SCALE GENOMIC DNA]</scope>
    <source>
        <strain evidence="2 3">CFH S0262</strain>
    </source>
</reference>
<proteinExistence type="predicted"/>
<keyword evidence="3" id="KW-1185">Reference proteome</keyword>
<comment type="caution">
    <text evidence="2">The sequence shown here is derived from an EMBL/GenBank/DDBJ whole genome shotgun (WGS) entry which is preliminary data.</text>
</comment>